<comment type="cofactor">
    <cofactor evidence="1">
        <name>FAD</name>
        <dbReference type="ChEBI" id="CHEBI:57692"/>
    </cofactor>
</comment>
<dbReference type="RefSeq" id="WP_173582517.1">
    <property type="nucleotide sequence ID" value="NZ_WOTB01000005.1"/>
</dbReference>
<accession>A0ABX0JMB5</accession>
<evidence type="ECO:0000256" key="4">
    <source>
        <dbReference type="ARBA" id="ARBA00022827"/>
    </source>
</evidence>
<dbReference type="InterPro" id="IPR007867">
    <property type="entry name" value="GMC_OxRtase_C"/>
</dbReference>
<keyword evidence="3 5" id="KW-0285">Flavoprotein</keyword>
<dbReference type="PIRSF" id="PIRSF000137">
    <property type="entry name" value="Alcohol_oxidase"/>
    <property type="match status" value="1"/>
</dbReference>
<dbReference type="Pfam" id="PF00732">
    <property type="entry name" value="GMC_oxred_N"/>
    <property type="match status" value="1"/>
</dbReference>
<evidence type="ECO:0000313" key="8">
    <source>
        <dbReference type="EMBL" id="NHN84135.1"/>
    </source>
</evidence>
<proteinExistence type="inferred from homology"/>
<organism evidence="8 9">
    <name type="scientific">Acetobacter musti</name>
    <dbReference type="NCBI Taxonomy" id="864732"/>
    <lineage>
        <taxon>Bacteria</taxon>
        <taxon>Pseudomonadati</taxon>
        <taxon>Pseudomonadota</taxon>
        <taxon>Alphaproteobacteria</taxon>
        <taxon>Acetobacterales</taxon>
        <taxon>Acetobacteraceae</taxon>
        <taxon>Acetobacter</taxon>
    </lineage>
</organism>
<dbReference type="PROSITE" id="PS00624">
    <property type="entry name" value="GMC_OXRED_2"/>
    <property type="match status" value="1"/>
</dbReference>
<reference evidence="8 9" key="1">
    <citation type="journal article" date="2020" name="Int. J. Syst. Evol. Microbiol.">
        <title>Novel acetic acid bacteria from cider fermentations: Acetobacter conturbans sp. nov. and Acetobacter fallax sp. nov.</title>
        <authorList>
            <person name="Sombolestani A.S."/>
            <person name="Cleenwerck I."/>
            <person name="Cnockaert M."/>
            <person name="Borremans W."/>
            <person name="Wieme A.D."/>
            <person name="De Vuyst L."/>
            <person name="Vandamme P."/>
        </authorList>
    </citation>
    <scope>NUCLEOTIDE SEQUENCE [LARGE SCALE GENOMIC DNA]</scope>
    <source>
        <strain evidence="8 9">LMG 30640</strain>
    </source>
</reference>
<dbReference type="GO" id="GO:0016874">
    <property type="term" value="F:ligase activity"/>
    <property type="evidence" value="ECO:0007669"/>
    <property type="project" value="UniProtKB-KW"/>
</dbReference>
<evidence type="ECO:0000256" key="1">
    <source>
        <dbReference type="ARBA" id="ARBA00001974"/>
    </source>
</evidence>
<sequence>MTKGFDYIVVGGGSAGCVLAARLSENPSVSVCLIEAGKRDTNPLIHMPVGFAKMTSGPLTWGLVSEPQKHADNRRIPYVQGRVLGGGSSINAEVFTRGHPSDFDRWAREGADGWAFSDVQKYFIRSEGNSVLAGRWHGTDGPQGVSCLGDPNPTSLAFVRSCQEMGLPYNPDFNGPSQEGAGIYQMTIRDKRRCSTAVGYLRPVMNRKNLTVVTRALVLKVTFSGTRATGVQYIANGALTTVTAAQEVLVTSGAIGTPKLMMLSGVGPAKHLREHGIPVVQDLPGVGENLQDHFGVDIVAELKGSESLDKYNKLHKMMWVGLQYTLFGTGPATSNVVEAGAFWYADPSSDVPDVQFHFLAGAGAEAGVMSVPDGRSGITLNSYVLRPKSHGTVRLKSADARENPLVDPNFLADPDDLRVAAEGVRLSYEMFSQPSLRKYIRQICFFGDKTPTTESFRAYARAHGRTSYHPTCTCRMGRDENTVVDPRLRVHGLDGIRICDSSVMPSLLGSNTNAATIMIGERAADFIQGNA</sequence>
<evidence type="ECO:0000313" key="9">
    <source>
        <dbReference type="Proteomes" id="UP000635278"/>
    </source>
</evidence>
<dbReference type="InterPro" id="IPR036188">
    <property type="entry name" value="FAD/NAD-bd_sf"/>
</dbReference>
<dbReference type="Gene3D" id="3.30.560.10">
    <property type="entry name" value="Glucose Oxidase, domain 3"/>
    <property type="match status" value="1"/>
</dbReference>
<evidence type="ECO:0000259" key="7">
    <source>
        <dbReference type="PROSITE" id="PS00624"/>
    </source>
</evidence>
<evidence type="ECO:0000259" key="6">
    <source>
        <dbReference type="PROSITE" id="PS00623"/>
    </source>
</evidence>
<dbReference type="EMBL" id="WOTB01000005">
    <property type="protein sequence ID" value="NHN84135.1"/>
    <property type="molecule type" value="Genomic_DNA"/>
</dbReference>
<feature type="domain" description="Glucose-methanol-choline oxidoreductase N-terminal" evidence="6">
    <location>
        <begin position="81"/>
        <end position="104"/>
    </location>
</feature>
<dbReference type="PANTHER" id="PTHR11552">
    <property type="entry name" value="GLUCOSE-METHANOL-CHOLINE GMC OXIDOREDUCTASE"/>
    <property type="match status" value="1"/>
</dbReference>
<dbReference type="Proteomes" id="UP000635278">
    <property type="component" value="Unassembled WGS sequence"/>
</dbReference>
<keyword evidence="9" id="KW-1185">Reference proteome</keyword>
<dbReference type="Pfam" id="PF05199">
    <property type="entry name" value="GMC_oxred_C"/>
    <property type="match status" value="1"/>
</dbReference>
<dbReference type="PROSITE" id="PS51257">
    <property type="entry name" value="PROKAR_LIPOPROTEIN"/>
    <property type="match status" value="1"/>
</dbReference>
<evidence type="ECO:0000256" key="5">
    <source>
        <dbReference type="RuleBase" id="RU003968"/>
    </source>
</evidence>
<comment type="similarity">
    <text evidence="2 5">Belongs to the GMC oxidoreductase family.</text>
</comment>
<keyword evidence="4 5" id="KW-0274">FAD</keyword>
<dbReference type="Gene3D" id="3.50.50.60">
    <property type="entry name" value="FAD/NAD(P)-binding domain"/>
    <property type="match status" value="1"/>
</dbReference>
<dbReference type="PROSITE" id="PS00623">
    <property type="entry name" value="GMC_OXRED_1"/>
    <property type="match status" value="1"/>
</dbReference>
<keyword evidence="8" id="KW-0436">Ligase</keyword>
<dbReference type="SUPFAM" id="SSF51905">
    <property type="entry name" value="FAD/NAD(P)-binding domain"/>
    <property type="match status" value="1"/>
</dbReference>
<dbReference type="PANTHER" id="PTHR11552:SF147">
    <property type="entry name" value="CHOLINE DEHYDROGENASE, MITOCHONDRIAL"/>
    <property type="match status" value="1"/>
</dbReference>
<evidence type="ECO:0000256" key="3">
    <source>
        <dbReference type="ARBA" id="ARBA00022630"/>
    </source>
</evidence>
<gene>
    <name evidence="8" type="ORF">GOB93_05685</name>
</gene>
<name>A0ABX0JMB5_9PROT</name>
<dbReference type="InterPro" id="IPR000172">
    <property type="entry name" value="GMC_OxRdtase_N"/>
</dbReference>
<comment type="caution">
    <text evidence="8">The sequence shown here is derived from an EMBL/GenBank/DDBJ whole genome shotgun (WGS) entry which is preliminary data.</text>
</comment>
<dbReference type="InterPro" id="IPR012132">
    <property type="entry name" value="GMC_OxRdtase"/>
</dbReference>
<evidence type="ECO:0000256" key="2">
    <source>
        <dbReference type="ARBA" id="ARBA00010790"/>
    </source>
</evidence>
<protein>
    <submittedName>
        <fullName evidence="8">Alanine-phosphoribitol ligase</fullName>
    </submittedName>
</protein>
<dbReference type="SUPFAM" id="SSF54373">
    <property type="entry name" value="FAD-linked reductases, C-terminal domain"/>
    <property type="match status" value="1"/>
</dbReference>
<feature type="domain" description="Glucose-methanol-choline oxidoreductase N-terminal" evidence="7">
    <location>
        <begin position="253"/>
        <end position="267"/>
    </location>
</feature>